<dbReference type="SUPFAM" id="SSF103107">
    <property type="entry name" value="Hypothetical protein c14orf129, hspc210"/>
    <property type="match status" value="1"/>
</dbReference>
<dbReference type="OrthoDB" id="1414216at2759"/>
<organism evidence="3 4">
    <name type="scientific">Triparma retinervis</name>
    <dbReference type="NCBI Taxonomy" id="2557542"/>
    <lineage>
        <taxon>Eukaryota</taxon>
        <taxon>Sar</taxon>
        <taxon>Stramenopiles</taxon>
        <taxon>Ochrophyta</taxon>
        <taxon>Bolidophyceae</taxon>
        <taxon>Parmales</taxon>
        <taxon>Triparmaceae</taxon>
        <taxon>Triparma</taxon>
    </lineage>
</organism>
<dbReference type="GO" id="GO:0005737">
    <property type="term" value="C:cytoplasm"/>
    <property type="evidence" value="ECO:0007669"/>
    <property type="project" value="TreeGrafter"/>
</dbReference>
<dbReference type="InterPro" id="IPR033646">
    <property type="entry name" value="CLU-central"/>
</dbReference>
<sequence length="860" mass="95570">MSQMEPEASPYPAYCDLKIISPSGELCWLKSTPFEEAPGNLSAILFNVVSFSHYSNYSLEYRGHDGTSAPVTLPSFAPLSLTLPPTNGPHTLYMKTLSYNERGLREHVERFRQMMKELPRFTDVGADEEVEEQEQGQEEEKKVKEEEEEVKAEKEADDVEADEEDATAATQAPPTAPTVSPETVNQKESSRRFKSLPSSITSNLSFKPTISSFYSNPNPGFHPLCLDMDKHNAKYFPPSLTPTALISDLNHLSSVVLSFSGYNPPPANRALMGDVGYLEVTTPQDGRVQVTCSAAGLHVNRCTPGVFSPDKAVGSKTYTNLLDLMLEACPKFARTWARAVDGVVRREKVMGKGEGMGERERTIKLLMAAYGPNGFKEEGVKAPDSYIDPFSDPLPPHSYDKSRAESWVTQPPTSVEWNEEISVCRSLPTATPAERFARARQIFVTTQGFHDAAVMAVEGVTKGVVRAVNEHEVSSKWVFVHEHIFISTPNLADDTFHVVRRGGESKAMNRDVGNVAVLGKEDKEDVRFFMQVMVESMGRRYLCQSIAPGILTGGEGQEYLTYGKVEVEGDFKKDEEVSKVVAETFGGMGMVGRWVDGTEIFGPIEMKGLKGHDGRRYFLEVPRLTPRDANWVPKSEGGTGNLEGLDFAGPDVPKSLDDGEWSAMVLRPELIEAYKENMVTEARDKVVEKLKKEIKDVNDQFEKDVGEKIKEYKEQEEAGKGEEDEEKKKEAKEKREKELTEFAKARQEESTKIRDEKVKEADAKEKEAIEEARKRGEAFKFNVNVFLGVKPDDKSASDWKKDEEDSRSLAAFAATVVVPKLTLAIRARGGSGVPSDGSELTELLHTHGLNCRYLGALARE</sequence>
<proteinExistence type="predicted"/>
<reference evidence="3" key="1">
    <citation type="submission" date="2022-07" db="EMBL/GenBank/DDBJ databases">
        <title>Genome analysis of Parmales, a sister group of diatoms, reveals the evolutionary specialization of diatoms from phago-mixotrophs to photoautotrophs.</title>
        <authorList>
            <person name="Ban H."/>
            <person name="Sato S."/>
            <person name="Yoshikawa S."/>
            <person name="Kazumasa Y."/>
            <person name="Nakamura Y."/>
            <person name="Ichinomiya M."/>
            <person name="Saitoh K."/>
            <person name="Sato N."/>
            <person name="Blanc-Mathieu R."/>
            <person name="Endo H."/>
            <person name="Kuwata A."/>
            <person name="Ogata H."/>
        </authorList>
    </citation>
    <scope>NUCLEOTIDE SEQUENCE</scope>
</reference>
<dbReference type="InterPro" id="IPR025697">
    <property type="entry name" value="CLU_dom"/>
</dbReference>
<feature type="region of interest" description="Disordered" evidence="1">
    <location>
        <begin position="119"/>
        <end position="197"/>
    </location>
</feature>
<dbReference type="PROSITE" id="PS51823">
    <property type="entry name" value="CLU"/>
    <property type="match status" value="1"/>
</dbReference>
<dbReference type="PANTHER" id="PTHR12601">
    <property type="entry name" value="EUKARYOTIC TRANSLATION INITIATION FACTOR 3 SUBUNIT EIF-3"/>
    <property type="match status" value="1"/>
</dbReference>
<dbReference type="InterPro" id="IPR027523">
    <property type="entry name" value="CLU_prot"/>
</dbReference>
<feature type="region of interest" description="Disordered" evidence="1">
    <location>
        <begin position="712"/>
        <end position="748"/>
    </location>
</feature>
<evidence type="ECO:0000313" key="3">
    <source>
        <dbReference type="EMBL" id="GMH49521.1"/>
    </source>
</evidence>
<protein>
    <recommendedName>
        <fullName evidence="2">Clu domain-containing protein</fullName>
    </recommendedName>
</protein>
<dbReference type="Pfam" id="PF13236">
    <property type="entry name" value="CLU"/>
    <property type="match status" value="1"/>
</dbReference>
<dbReference type="Pfam" id="PF12807">
    <property type="entry name" value="eIF3_p135"/>
    <property type="match status" value="1"/>
</dbReference>
<dbReference type="InterPro" id="IPR023231">
    <property type="entry name" value="GSKIP_dom_sf"/>
</dbReference>
<keyword evidence="4" id="KW-1185">Reference proteome</keyword>
<comment type="caution">
    <text evidence="3">The sequence shown here is derived from an EMBL/GenBank/DDBJ whole genome shotgun (WGS) entry which is preliminary data.</text>
</comment>
<evidence type="ECO:0000259" key="2">
    <source>
        <dbReference type="PROSITE" id="PS51823"/>
    </source>
</evidence>
<feature type="non-terminal residue" evidence="3">
    <location>
        <position position="1"/>
    </location>
</feature>
<dbReference type="EMBL" id="BRXZ01000637">
    <property type="protein sequence ID" value="GMH49521.1"/>
    <property type="molecule type" value="Genomic_DNA"/>
</dbReference>
<feature type="compositionally biased region" description="Acidic residues" evidence="1">
    <location>
        <begin position="125"/>
        <end position="137"/>
    </location>
</feature>
<dbReference type="Proteomes" id="UP001165082">
    <property type="component" value="Unassembled WGS sequence"/>
</dbReference>
<dbReference type="PANTHER" id="PTHR12601:SF6">
    <property type="entry name" value="CLUSTERED MITOCHONDRIA PROTEIN HOMOLOG"/>
    <property type="match status" value="1"/>
</dbReference>
<feature type="domain" description="Clu" evidence="2">
    <location>
        <begin position="395"/>
        <end position="632"/>
    </location>
</feature>
<dbReference type="AlphaFoldDB" id="A0A9W6ZC18"/>
<gene>
    <name evidence="3" type="ORF">TrRE_jg7280</name>
</gene>
<evidence type="ECO:0000313" key="4">
    <source>
        <dbReference type="Proteomes" id="UP001165082"/>
    </source>
</evidence>
<name>A0A9W6ZC18_9STRA</name>
<evidence type="ECO:0000256" key="1">
    <source>
        <dbReference type="SAM" id="MobiDB-lite"/>
    </source>
</evidence>
<feature type="compositionally biased region" description="Acidic residues" evidence="1">
    <location>
        <begin position="146"/>
        <end position="166"/>
    </location>
</feature>
<accession>A0A9W6ZC18</accession>